<evidence type="ECO:0000256" key="6">
    <source>
        <dbReference type="ARBA" id="ARBA00022679"/>
    </source>
</evidence>
<keyword evidence="5 12" id="KW-0597">Phosphoprotein</keyword>
<dbReference type="RefSeq" id="WP_307633704.1">
    <property type="nucleotide sequence ID" value="NZ_JAPHEH010000001.1"/>
</dbReference>
<name>A0A9X4RMG2_9BACT</name>
<dbReference type="InterPro" id="IPR011006">
    <property type="entry name" value="CheY-like_superfamily"/>
</dbReference>
<dbReference type="PANTHER" id="PTHR45339">
    <property type="entry name" value="HYBRID SIGNAL TRANSDUCTION HISTIDINE KINASE J"/>
    <property type="match status" value="1"/>
</dbReference>
<comment type="subcellular location">
    <subcellularLocation>
        <location evidence="2">Cell membrane</location>
        <topology evidence="2">Multi-pass membrane protein</topology>
    </subcellularLocation>
</comment>
<dbReference type="FunFam" id="3.30.565.10:FF:000010">
    <property type="entry name" value="Sensor histidine kinase RcsC"/>
    <property type="match status" value="1"/>
</dbReference>
<protein>
    <recommendedName>
        <fullName evidence="3">histidine kinase</fullName>
        <ecNumber evidence="3">2.7.13.3</ecNumber>
    </recommendedName>
</protein>
<dbReference type="PANTHER" id="PTHR45339:SF1">
    <property type="entry name" value="HYBRID SIGNAL TRANSDUCTION HISTIDINE KINASE J"/>
    <property type="match status" value="1"/>
</dbReference>
<proteinExistence type="predicted"/>
<dbReference type="SMART" id="SM00388">
    <property type="entry name" value="HisKA"/>
    <property type="match status" value="1"/>
</dbReference>
<feature type="transmembrane region" description="Helical" evidence="13">
    <location>
        <begin position="288"/>
        <end position="308"/>
    </location>
</feature>
<dbReference type="Proteomes" id="UP001154240">
    <property type="component" value="Unassembled WGS sequence"/>
</dbReference>
<dbReference type="AlphaFoldDB" id="A0A9X4RMG2"/>
<dbReference type="Gene3D" id="3.30.565.10">
    <property type="entry name" value="Histidine kinase-like ATPase, C-terminal domain"/>
    <property type="match status" value="1"/>
</dbReference>
<evidence type="ECO:0000313" key="17">
    <source>
        <dbReference type="EMBL" id="MDG4476739.1"/>
    </source>
</evidence>
<dbReference type="CDD" id="cd00082">
    <property type="entry name" value="HisKA"/>
    <property type="match status" value="1"/>
</dbReference>
<feature type="domain" description="Response regulatory" evidence="15">
    <location>
        <begin position="646"/>
        <end position="764"/>
    </location>
</feature>
<dbReference type="SMART" id="SM00448">
    <property type="entry name" value="REC"/>
    <property type="match status" value="1"/>
</dbReference>
<dbReference type="CDD" id="cd16922">
    <property type="entry name" value="HATPase_EvgS-ArcB-TorS-like"/>
    <property type="match status" value="1"/>
</dbReference>
<evidence type="ECO:0000256" key="11">
    <source>
        <dbReference type="ARBA" id="ARBA00023136"/>
    </source>
</evidence>
<evidence type="ECO:0000256" key="3">
    <source>
        <dbReference type="ARBA" id="ARBA00012438"/>
    </source>
</evidence>
<dbReference type="SUPFAM" id="SSF47384">
    <property type="entry name" value="Homodimeric domain of signal transducing histidine kinase"/>
    <property type="match status" value="1"/>
</dbReference>
<dbReference type="SUPFAM" id="SSF52172">
    <property type="entry name" value="CheY-like"/>
    <property type="match status" value="1"/>
</dbReference>
<dbReference type="InterPro" id="IPR036890">
    <property type="entry name" value="HATPase_C_sf"/>
</dbReference>
<feature type="domain" description="Histidine kinase" evidence="14">
    <location>
        <begin position="389"/>
        <end position="614"/>
    </location>
</feature>
<evidence type="ECO:0000256" key="2">
    <source>
        <dbReference type="ARBA" id="ARBA00004651"/>
    </source>
</evidence>
<comment type="catalytic activity">
    <reaction evidence="1">
        <text>ATP + protein L-histidine = ADP + protein N-phospho-L-histidine.</text>
        <dbReference type="EC" id="2.7.13.3"/>
    </reaction>
</comment>
<keyword evidence="6" id="KW-0808">Transferase</keyword>
<dbReference type="EMBL" id="JAPHEH010000001">
    <property type="protein sequence ID" value="MDG4476739.1"/>
    <property type="molecule type" value="Genomic_DNA"/>
</dbReference>
<dbReference type="Pfam" id="PF00072">
    <property type="entry name" value="Response_reg"/>
    <property type="match status" value="1"/>
</dbReference>
<evidence type="ECO:0000256" key="5">
    <source>
        <dbReference type="ARBA" id="ARBA00022553"/>
    </source>
</evidence>
<dbReference type="InterPro" id="IPR003660">
    <property type="entry name" value="HAMP_dom"/>
</dbReference>
<dbReference type="CDD" id="cd17546">
    <property type="entry name" value="REC_hyHK_CKI1_RcsC-like"/>
    <property type="match status" value="1"/>
</dbReference>
<dbReference type="SMART" id="SM00304">
    <property type="entry name" value="HAMP"/>
    <property type="match status" value="1"/>
</dbReference>
<evidence type="ECO:0000256" key="4">
    <source>
        <dbReference type="ARBA" id="ARBA00022475"/>
    </source>
</evidence>
<evidence type="ECO:0000259" key="14">
    <source>
        <dbReference type="PROSITE" id="PS50109"/>
    </source>
</evidence>
<dbReference type="SMART" id="SM00387">
    <property type="entry name" value="HATPase_c"/>
    <property type="match status" value="1"/>
</dbReference>
<dbReference type="Pfam" id="PF02743">
    <property type="entry name" value="dCache_1"/>
    <property type="match status" value="1"/>
</dbReference>
<keyword evidence="8" id="KW-0418">Kinase</keyword>
<dbReference type="Pfam" id="PF00512">
    <property type="entry name" value="HisKA"/>
    <property type="match status" value="1"/>
</dbReference>
<evidence type="ECO:0000259" key="15">
    <source>
        <dbReference type="PROSITE" id="PS50110"/>
    </source>
</evidence>
<sequence>MRISLFKKIFLSQLALIIIACGVISLASYAFMVRLYNDSQDDTLRILSSSTAMRVSNRIAQQKTTLKEIAEAREVALYGQKYQELLLARHLSRYQQQFPVLSYVDKDGNQEFRLVNGHASDLPDTPLGEQKVFRAAMAEPNQTILGEVVLDPVTQSPTLLFAYARVDYFGDQFLGLILGETPLAQIFAPAGNTLARKNDSCRIVAPDGKILADPEAKNIMQPLVVARQQTGQLFAKAAAQSKGEIQHATVNGVECYFALSRIPDTPWLAMALLPADQYSAVPDLFRNFSLLLFLGLLCLATIFTFLLARAINAPIRKLALASTAMANGDFEQRVAAGNDEIGDLAESFNTMAEKLGLATTREKHLLAAEASARLNAELADQHKSEFLAKVSHELRTPLNIILGMAQLLEEDASSAKSQEKIATIKEAGQNLLQLIDTILDFSRLESGAIVLTPTPFDLYGILTRLKKKYEPIAKAKGLTLVYAEPEAMPTTVVGDAARLFQILENLLDNAIKFTDHGEVSLRVRPLALKARSDQHIMHLRFEVSDTGCGIPPVQQNAMFESFKQIESYTTRKAGGLGIGLTLSQQLIALMHGEITMKSEPGKGSTFFVDLDLPVAKEVAPPPVEANKPEISSREITEQPSRGRVMHILVAEDNPVNQKLLRLMLEMHDHLVQVTGDGKEAVAVYQKNHIDLILMDVQMPEMNGFEATAAIRELEKESGRHVPIIAVTAHVMPGYKEECLKGGMDNYLSKPFRMQELFAIIEETMTSLNNPAA</sequence>
<dbReference type="InterPro" id="IPR036097">
    <property type="entry name" value="HisK_dim/P_sf"/>
</dbReference>
<feature type="domain" description="HAMP" evidence="16">
    <location>
        <begin position="309"/>
        <end position="360"/>
    </location>
</feature>
<evidence type="ECO:0000256" key="9">
    <source>
        <dbReference type="ARBA" id="ARBA00022989"/>
    </source>
</evidence>
<reference evidence="17" key="1">
    <citation type="journal article" date="2022" name="bioRxiv">
        <title>Thiovibrio frasassiensisgen. nov., sp. nov., an autotrophic, elemental sulfur disproportionating bacterium isolated from sulfidic karst sediment, and proposal of Thiovibrionaceae fam. nov.</title>
        <authorList>
            <person name="Aronson H."/>
            <person name="Thomas C."/>
            <person name="Bhattacharyya M."/>
            <person name="Eckstein S."/>
            <person name="Jensen S."/>
            <person name="Barco R."/>
            <person name="Macalady J."/>
            <person name="Amend J."/>
        </authorList>
    </citation>
    <scope>NUCLEOTIDE SEQUENCE</scope>
    <source>
        <strain evidence="17">RS19-109</strain>
    </source>
</reference>
<dbReference type="Gene3D" id="3.40.50.2300">
    <property type="match status" value="1"/>
</dbReference>
<organism evidence="17 18">
    <name type="scientific">Thiovibrio frasassiensis</name>
    <dbReference type="NCBI Taxonomy" id="2984131"/>
    <lineage>
        <taxon>Bacteria</taxon>
        <taxon>Pseudomonadati</taxon>
        <taxon>Thermodesulfobacteriota</taxon>
        <taxon>Desulfobulbia</taxon>
        <taxon>Desulfobulbales</taxon>
        <taxon>Thiovibrionaceae</taxon>
        <taxon>Thiovibrio</taxon>
    </lineage>
</organism>
<dbReference type="InterPro" id="IPR003661">
    <property type="entry name" value="HisK_dim/P_dom"/>
</dbReference>
<dbReference type="PROSITE" id="PS51257">
    <property type="entry name" value="PROKAR_LIPOPROTEIN"/>
    <property type="match status" value="1"/>
</dbReference>
<comment type="caution">
    <text evidence="17">The sequence shown here is derived from an EMBL/GenBank/DDBJ whole genome shotgun (WGS) entry which is preliminary data.</text>
</comment>
<gene>
    <name evidence="17" type="ORF">OLX77_11300</name>
</gene>
<dbReference type="PROSITE" id="PS50110">
    <property type="entry name" value="RESPONSE_REGULATORY"/>
    <property type="match status" value="1"/>
</dbReference>
<dbReference type="InterPro" id="IPR001789">
    <property type="entry name" value="Sig_transdc_resp-reg_receiver"/>
</dbReference>
<reference evidence="17" key="2">
    <citation type="submission" date="2022-10" db="EMBL/GenBank/DDBJ databases">
        <authorList>
            <person name="Aronson H.S."/>
        </authorList>
    </citation>
    <scope>NUCLEOTIDE SEQUENCE</scope>
    <source>
        <strain evidence="17">RS19-109</strain>
    </source>
</reference>
<evidence type="ECO:0000256" key="7">
    <source>
        <dbReference type="ARBA" id="ARBA00022692"/>
    </source>
</evidence>
<dbReference type="Gene3D" id="6.10.340.10">
    <property type="match status" value="1"/>
</dbReference>
<dbReference type="InterPro" id="IPR033479">
    <property type="entry name" value="dCache_1"/>
</dbReference>
<dbReference type="SUPFAM" id="SSF55874">
    <property type="entry name" value="ATPase domain of HSP90 chaperone/DNA topoisomerase II/histidine kinase"/>
    <property type="match status" value="1"/>
</dbReference>
<dbReference type="GO" id="GO:0000155">
    <property type="term" value="F:phosphorelay sensor kinase activity"/>
    <property type="evidence" value="ECO:0007669"/>
    <property type="project" value="InterPro"/>
</dbReference>
<keyword evidence="9 13" id="KW-1133">Transmembrane helix</keyword>
<dbReference type="Pfam" id="PF00672">
    <property type="entry name" value="HAMP"/>
    <property type="match status" value="1"/>
</dbReference>
<evidence type="ECO:0000256" key="10">
    <source>
        <dbReference type="ARBA" id="ARBA00023012"/>
    </source>
</evidence>
<dbReference type="Pfam" id="PF02518">
    <property type="entry name" value="HATPase_c"/>
    <property type="match status" value="1"/>
</dbReference>
<feature type="modified residue" description="4-aspartylphosphate" evidence="12">
    <location>
        <position position="695"/>
    </location>
</feature>
<dbReference type="SUPFAM" id="SSF158472">
    <property type="entry name" value="HAMP domain-like"/>
    <property type="match status" value="1"/>
</dbReference>
<keyword evidence="11 13" id="KW-0472">Membrane</keyword>
<feature type="transmembrane region" description="Helical" evidence="13">
    <location>
        <begin position="9"/>
        <end position="32"/>
    </location>
</feature>
<evidence type="ECO:0000256" key="13">
    <source>
        <dbReference type="SAM" id="Phobius"/>
    </source>
</evidence>
<dbReference type="GO" id="GO:0005886">
    <property type="term" value="C:plasma membrane"/>
    <property type="evidence" value="ECO:0007669"/>
    <property type="project" value="UniProtKB-SubCell"/>
</dbReference>
<dbReference type="CDD" id="cd06225">
    <property type="entry name" value="HAMP"/>
    <property type="match status" value="1"/>
</dbReference>
<dbReference type="Gene3D" id="3.30.450.20">
    <property type="entry name" value="PAS domain"/>
    <property type="match status" value="1"/>
</dbReference>
<accession>A0A9X4RMG2</accession>
<evidence type="ECO:0000259" key="16">
    <source>
        <dbReference type="PROSITE" id="PS50885"/>
    </source>
</evidence>
<keyword evidence="7 13" id="KW-0812">Transmembrane</keyword>
<dbReference type="InterPro" id="IPR005467">
    <property type="entry name" value="His_kinase_dom"/>
</dbReference>
<dbReference type="InterPro" id="IPR004358">
    <property type="entry name" value="Sig_transdc_His_kin-like_C"/>
</dbReference>
<dbReference type="PROSITE" id="PS50885">
    <property type="entry name" value="HAMP"/>
    <property type="match status" value="1"/>
</dbReference>
<evidence type="ECO:0000313" key="18">
    <source>
        <dbReference type="Proteomes" id="UP001154240"/>
    </source>
</evidence>
<keyword evidence="10" id="KW-0902">Two-component regulatory system</keyword>
<dbReference type="PRINTS" id="PR00344">
    <property type="entry name" value="BCTRLSENSOR"/>
</dbReference>
<evidence type="ECO:0000256" key="12">
    <source>
        <dbReference type="PROSITE-ProRule" id="PRU00169"/>
    </source>
</evidence>
<keyword evidence="4" id="KW-1003">Cell membrane</keyword>
<dbReference type="InterPro" id="IPR003594">
    <property type="entry name" value="HATPase_dom"/>
</dbReference>
<dbReference type="EC" id="2.7.13.3" evidence="3"/>
<dbReference type="PROSITE" id="PS50109">
    <property type="entry name" value="HIS_KIN"/>
    <property type="match status" value="1"/>
</dbReference>
<dbReference type="Gene3D" id="1.10.287.130">
    <property type="match status" value="1"/>
</dbReference>
<keyword evidence="18" id="KW-1185">Reference proteome</keyword>
<evidence type="ECO:0000256" key="1">
    <source>
        <dbReference type="ARBA" id="ARBA00000085"/>
    </source>
</evidence>
<evidence type="ECO:0000256" key="8">
    <source>
        <dbReference type="ARBA" id="ARBA00022777"/>
    </source>
</evidence>